<dbReference type="Pfam" id="PF07727">
    <property type="entry name" value="RVT_2"/>
    <property type="match status" value="1"/>
</dbReference>
<protein>
    <recommendedName>
        <fullName evidence="2">Reverse transcriptase Ty1/copia-type domain-containing protein</fullName>
    </recommendedName>
</protein>
<dbReference type="AlphaFoldDB" id="A0A5N6LRT9"/>
<organism evidence="3 4">
    <name type="scientific">Mikania micrantha</name>
    <name type="common">bitter vine</name>
    <dbReference type="NCBI Taxonomy" id="192012"/>
    <lineage>
        <taxon>Eukaryota</taxon>
        <taxon>Viridiplantae</taxon>
        <taxon>Streptophyta</taxon>
        <taxon>Embryophyta</taxon>
        <taxon>Tracheophyta</taxon>
        <taxon>Spermatophyta</taxon>
        <taxon>Magnoliopsida</taxon>
        <taxon>eudicotyledons</taxon>
        <taxon>Gunneridae</taxon>
        <taxon>Pentapetalae</taxon>
        <taxon>asterids</taxon>
        <taxon>campanulids</taxon>
        <taxon>Asterales</taxon>
        <taxon>Asteraceae</taxon>
        <taxon>Asteroideae</taxon>
        <taxon>Heliantheae alliance</taxon>
        <taxon>Eupatorieae</taxon>
        <taxon>Mikania</taxon>
    </lineage>
</organism>
<keyword evidence="4" id="KW-1185">Reference proteome</keyword>
<dbReference type="EMBL" id="SZYD01000018">
    <property type="protein sequence ID" value="KAD2804230.1"/>
    <property type="molecule type" value="Genomic_DNA"/>
</dbReference>
<evidence type="ECO:0000259" key="2">
    <source>
        <dbReference type="Pfam" id="PF07727"/>
    </source>
</evidence>
<evidence type="ECO:0000313" key="3">
    <source>
        <dbReference type="EMBL" id="KAD2804230.1"/>
    </source>
</evidence>
<dbReference type="InterPro" id="IPR043502">
    <property type="entry name" value="DNA/RNA_pol_sf"/>
</dbReference>
<gene>
    <name evidence="3" type="ORF">E3N88_37607</name>
</gene>
<dbReference type="SUPFAM" id="SSF56672">
    <property type="entry name" value="DNA/RNA polymerases"/>
    <property type="match status" value="1"/>
</dbReference>
<feature type="domain" description="Reverse transcriptase Ty1/copia-type" evidence="2">
    <location>
        <begin position="28"/>
        <end position="153"/>
    </location>
</feature>
<name>A0A5N6LRT9_9ASTR</name>
<feature type="compositionally biased region" description="Basic and acidic residues" evidence="1">
    <location>
        <begin position="201"/>
        <end position="220"/>
    </location>
</feature>
<dbReference type="OrthoDB" id="428604at2759"/>
<reference evidence="3 4" key="1">
    <citation type="submission" date="2019-05" db="EMBL/GenBank/DDBJ databases">
        <title>Mikania micrantha, genome provides insights into the molecular mechanism of rapid growth.</title>
        <authorList>
            <person name="Liu B."/>
        </authorList>
    </citation>
    <scope>NUCLEOTIDE SEQUENCE [LARGE SCALE GENOMIC DNA]</scope>
    <source>
        <strain evidence="3">NLD-2019</strain>
        <tissue evidence="3">Leaf</tissue>
    </source>
</reference>
<feature type="region of interest" description="Disordered" evidence="1">
    <location>
        <begin position="200"/>
        <end position="220"/>
    </location>
</feature>
<accession>A0A5N6LRT9</accession>
<dbReference type="InterPro" id="IPR013103">
    <property type="entry name" value="RVT_2"/>
</dbReference>
<proteinExistence type="predicted"/>
<sequence>MTHFLTICISKPVNSPTIVLTLFKLVFSAIYGLRQASRACYDELKAFLLSNNFKPTISDPSLFANRTSPSPLYVLVYVDDIIITGPDTTLVSSFTTSLSNRFSLKDLGTLSYFLGVEVLPHHDGLFLSQAKYILDVLTKASMTDCKPASTPMSPSATLSNTVGTPISNPTSYRSLIGALQYLSLTRPDVTFAVDVNVSRRSGNEGKRASESRAGEPSEEIKEIRPRRYACRGRLAPGDAPGIIGRQLPLQSARIA</sequence>
<dbReference type="Proteomes" id="UP000326396">
    <property type="component" value="Linkage Group LG8"/>
</dbReference>
<evidence type="ECO:0000313" key="4">
    <source>
        <dbReference type="Proteomes" id="UP000326396"/>
    </source>
</evidence>
<comment type="caution">
    <text evidence="3">The sequence shown here is derived from an EMBL/GenBank/DDBJ whole genome shotgun (WGS) entry which is preliminary data.</text>
</comment>
<evidence type="ECO:0000256" key="1">
    <source>
        <dbReference type="SAM" id="MobiDB-lite"/>
    </source>
</evidence>